<dbReference type="EMBL" id="JAAMFM010000001">
    <property type="protein sequence ID" value="NVM93470.1"/>
    <property type="molecule type" value="Genomic_DNA"/>
</dbReference>
<protein>
    <submittedName>
        <fullName evidence="2">ATP-binding protein</fullName>
    </submittedName>
</protein>
<name>A0A7Y7IDG9_9MICC</name>
<dbReference type="InterPro" id="IPR027417">
    <property type="entry name" value="P-loop_NTPase"/>
</dbReference>
<feature type="domain" description="Orc1-like AAA ATPase" evidence="1">
    <location>
        <begin position="37"/>
        <end position="164"/>
    </location>
</feature>
<accession>A0A7Y7IDG9</accession>
<dbReference type="InterPro" id="IPR041664">
    <property type="entry name" value="AAA_16"/>
</dbReference>
<dbReference type="GO" id="GO:0005524">
    <property type="term" value="F:ATP binding"/>
    <property type="evidence" value="ECO:0007669"/>
    <property type="project" value="UniProtKB-KW"/>
</dbReference>
<dbReference type="Proteomes" id="UP000543556">
    <property type="component" value="Unassembled WGS sequence"/>
</dbReference>
<organism evidence="2 3">
    <name type="scientific">Arthrobacter wenxiniae</name>
    <dbReference type="NCBI Taxonomy" id="2713570"/>
    <lineage>
        <taxon>Bacteria</taxon>
        <taxon>Bacillati</taxon>
        <taxon>Actinomycetota</taxon>
        <taxon>Actinomycetes</taxon>
        <taxon>Micrococcales</taxon>
        <taxon>Micrococcaceae</taxon>
        <taxon>Arthrobacter</taxon>
    </lineage>
</organism>
<reference evidence="2 3" key="1">
    <citation type="submission" date="2020-02" db="EMBL/GenBank/DDBJ databases">
        <title>Genome sequence of strain AETb3-4.</title>
        <authorList>
            <person name="Gao J."/>
            <person name="Zhang X."/>
        </authorList>
    </citation>
    <scope>NUCLEOTIDE SEQUENCE [LARGE SCALE GENOMIC DNA]</scope>
    <source>
        <strain evidence="2 3">AETb3-4</strain>
    </source>
</reference>
<sequence length="366" mass="39371">MDNPFKPSFGRTPPELLDRTDVLDEFEYGLSLRSGVLGLLTIITGARGVGKTVMLNEAQDLAREQGWAVISDTSTDGFLARIADAMSAINDELGAAPPARKITAFVAAGFGVTTRLAPERQVEFRSLGGQLLRRLDENKTGLLITLDEIQDANRGELLHLAAVIQHFVRDGLPIGFVCAGLPSAVSDLPNEGVATFLRRADKIDLHSVEIADVESSYIKLFASAGLTLPGNMASKAAIATTGYPFLVQLIGYFLWREAEKTGGMLGDDAVDRAIAAGLQRNIRLVLEPALANTRRRDMDYLRAMAVDDGVSGTGNVAERMGAKLTLAANYRARLIDAGPIEAAGHGEVRFSIPGPRQYLRSTPPRD</sequence>
<dbReference type="Pfam" id="PF13191">
    <property type="entry name" value="AAA_16"/>
    <property type="match status" value="1"/>
</dbReference>
<dbReference type="Gene3D" id="3.40.50.300">
    <property type="entry name" value="P-loop containing nucleotide triphosphate hydrolases"/>
    <property type="match status" value="1"/>
</dbReference>
<dbReference type="AlphaFoldDB" id="A0A7Y7IDG9"/>
<comment type="caution">
    <text evidence="2">The sequence shown here is derived from an EMBL/GenBank/DDBJ whole genome shotgun (WGS) entry which is preliminary data.</text>
</comment>
<evidence type="ECO:0000259" key="1">
    <source>
        <dbReference type="Pfam" id="PF13191"/>
    </source>
</evidence>
<dbReference type="RefSeq" id="WP_176633201.1">
    <property type="nucleotide sequence ID" value="NZ_JAAMFM010000001.1"/>
</dbReference>
<dbReference type="SUPFAM" id="SSF52540">
    <property type="entry name" value="P-loop containing nucleoside triphosphate hydrolases"/>
    <property type="match status" value="1"/>
</dbReference>
<evidence type="ECO:0000313" key="3">
    <source>
        <dbReference type="Proteomes" id="UP000543556"/>
    </source>
</evidence>
<keyword evidence="3" id="KW-1185">Reference proteome</keyword>
<keyword evidence="2" id="KW-0067">ATP-binding</keyword>
<keyword evidence="2" id="KW-0547">Nucleotide-binding</keyword>
<gene>
    <name evidence="2" type="ORF">G6034_00845</name>
</gene>
<evidence type="ECO:0000313" key="2">
    <source>
        <dbReference type="EMBL" id="NVM93470.1"/>
    </source>
</evidence>
<proteinExistence type="predicted"/>